<dbReference type="InterPro" id="IPR019734">
    <property type="entry name" value="TPR_rpt"/>
</dbReference>
<dbReference type="SUPFAM" id="SSF48452">
    <property type="entry name" value="TPR-like"/>
    <property type="match status" value="1"/>
</dbReference>
<feature type="repeat" description="TPR" evidence="1">
    <location>
        <begin position="107"/>
        <end position="140"/>
    </location>
</feature>
<dbReference type="InterPro" id="IPR011990">
    <property type="entry name" value="TPR-like_helical_dom_sf"/>
</dbReference>
<accession>A0A0S4LCL4</accession>
<proteinExistence type="predicted"/>
<feature type="chain" id="PRO_5006623923" evidence="3">
    <location>
        <begin position="25"/>
        <end position="164"/>
    </location>
</feature>
<name>A0A0S4LCL4_9BACT</name>
<feature type="signal peptide" evidence="3">
    <location>
        <begin position="1"/>
        <end position="24"/>
    </location>
</feature>
<keyword evidence="1" id="KW-0802">TPR repeat</keyword>
<evidence type="ECO:0000256" key="3">
    <source>
        <dbReference type="SAM" id="SignalP"/>
    </source>
</evidence>
<dbReference type="Pfam" id="PF13424">
    <property type="entry name" value="TPR_12"/>
    <property type="match status" value="1"/>
</dbReference>
<keyword evidence="5" id="KW-1185">Reference proteome</keyword>
<reference evidence="4 5" key="1">
    <citation type="submission" date="2015-10" db="EMBL/GenBank/DDBJ databases">
        <authorList>
            <person name="Gilbert D.G."/>
        </authorList>
    </citation>
    <scope>NUCLEOTIDE SEQUENCE [LARGE SCALE GENOMIC DNA]</scope>
    <source>
        <strain evidence="4">COMA1</strain>
    </source>
</reference>
<evidence type="ECO:0000256" key="2">
    <source>
        <dbReference type="SAM" id="MobiDB-lite"/>
    </source>
</evidence>
<dbReference type="InterPro" id="IPR014162">
    <property type="entry name" value="CpoB_C"/>
</dbReference>
<feature type="region of interest" description="Disordered" evidence="2">
    <location>
        <begin position="142"/>
        <end position="164"/>
    </location>
</feature>
<dbReference type="RefSeq" id="WP_176697885.1">
    <property type="nucleotide sequence ID" value="NZ_CZQA01000001.1"/>
</dbReference>
<sequence>MVGRQGIGILLLLFILLSAGQPFAAPAQRQDTTRHLYDRIMEEFKHRDYEAAMAGFRLFIEIHGQSALAANAQYWIGECQFRTRRYQDALQSFYDVVSNYPLSPKLAASTLKLGQTYIKLKDQDKARLMFDRVIDQYPDSPEAEAAHKAIETMSPSEEPSTTTP</sequence>
<protein>
    <submittedName>
        <fullName evidence="4">Uncharacterized protein</fullName>
    </submittedName>
</protein>
<gene>
    <name evidence="4" type="ORF">COMA1_11272</name>
</gene>
<evidence type="ECO:0000256" key="1">
    <source>
        <dbReference type="PROSITE-ProRule" id="PRU00339"/>
    </source>
</evidence>
<keyword evidence="3" id="KW-0732">Signal</keyword>
<evidence type="ECO:0000313" key="4">
    <source>
        <dbReference type="EMBL" id="CUS33643.1"/>
    </source>
</evidence>
<dbReference type="Proteomes" id="UP000199032">
    <property type="component" value="Unassembled WGS sequence"/>
</dbReference>
<feature type="compositionally biased region" description="Low complexity" evidence="2">
    <location>
        <begin position="151"/>
        <end position="164"/>
    </location>
</feature>
<dbReference type="Gene3D" id="1.25.40.10">
    <property type="entry name" value="Tetratricopeptide repeat domain"/>
    <property type="match status" value="1"/>
</dbReference>
<dbReference type="PROSITE" id="PS50005">
    <property type="entry name" value="TPR"/>
    <property type="match status" value="1"/>
</dbReference>
<dbReference type="NCBIfam" id="TIGR02795">
    <property type="entry name" value="tol_pal_ybgF"/>
    <property type="match status" value="1"/>
</dbReference>
<dbReference type="STRING" id="1742972.COMA1_11272"/>
<dbReference type="EMBL" id="CZQA01000001">
    <property type="protein sequence ID" value="CUS33643.1"/>
    <property type="molecule type" value="Genomic_DNA"/>
</dbReference>
<organism evidence="4 5">
    <name type="scientific">Candidatus Nitrospira nitrosa</name>
    <dbReference type="NCBI Taxonomy" id="1742972"/>
    <lineage>
        <taxon>Bacteria</taxon>
        <taxon>Pseudomonadati</taxon>
        <taxon>Nitrospirota</taxon>
        <taxon>Nitrospiria</taxon>
        <taxon>Nitrospirales</taxon>
        <taxon>Nitrospiraceae</taxon>
        <taxon>Nitrospira</taxon>
    </lineage>
</organism>
<evidence type="ECO:0000313" key="5">
    <source>
        <dbReference type="Proteomes" id="UP000199032"/>
    </source>
</evidence>
<dbReference type="AlphaFoldDB" id="A0A0S4LCL4"/>